<accession>A0A6H5G3D1</accession>
<gene>
    <name evidence="1" type="ORF">NTEN_LOCUS3340</name>
</gene>
<evidence type="ECO:0000313" key="1">
    <source>
        <dbReference type="EMBL" id="CAA9996968.1"/>
    </source>
</evidence>
<proteinExistence type="predicted"/>
<dbReference type="AlphaFoldDB" id="A0A6H5G3D1"/>
<keyword evidence="2" id="KW-1185">Reference proteome</keyword>
<evidence type="ECO:0000313" key="2">
    <source>
        <dbReference type="Proteomes" id="UP000479000"/>
    </source>
</evidence>
<dbReference type="Proteomes" id="UP000479000">
    <property type="component" value="Unassembled WGS sequence"/>
</dbReference>
<protein>
    <submittedName>
        <fullName evidence="1">Uncharacterized protein</fullName>
    </submittedName>
</protein>
<feature type="non-terminal residue" evidence="1">
    <location>
        <position position="1"/>
    </location>
</feature>
<sequence length="57" mass="6301">ALKSCTFVEERTEVSAVQIQVQNWNPSEAAHAHTLRLQTISVPSLPVRLQFPGTNSI</sequence>
<organism evidence="1 2">
    <name type="scientific">Nesidiocoris tenuis</name>
    <dbReference type="NCBI Taxonomy" id="355587"/>
    <lineage>
        <taxon>Eukaryota</taxon>
        <taxon>Metazoa</taxon>
        <taxon>Ecdysozoa</taxon>
        <taxon>Arthropoda</taxon>
        <taxon>Hexapoda</taxon>
        <taxon>Insecta</taxon>
        <taxon>Pterygota</taxon>
        <taxon>Neoptera</taxon>
        <taxon>Paraneoptera</taxon>
        <taxon>Hemiptera</taxon>
        <taxon>Heteroptera</taxon>
        <taxon>Panheteroptera</taxon>
        <taxon>Cimicomorpha</taxon>
        <taxon>Miridae</taxon>
        <taxon>Dicyphina</taxon>
        <taxon>Nesidiocoris</taxon>
    </lineage>
</organism>
<dbReference type="EMBL" id="CADCXU010005267">
    <property type="protein sequence ID" value="CAA9996968.1"/>
    <property type="molecule type" value="Genomic_DNA"/>
</dbReference>
<feature type="non-terminal residue" evidence="1">
    <location>
        <position position="57"/>
    </location>
</feature>
<reference evidence="1 2" key="1">
    <citation type="submission" date="2020-02" db="EMBL/GenBank/DDBJ databases">
        <authorList>
            <person name="Ferguson B K."/>
        </authorList>
    </citation>
    <scope>NUCLEOTIDE SEQUENCE [LARGE SCALE GENOMIC DNA]</scope>
</reference>
<name>A0A6H5G3D1_9HEMI</name>